<dbReference type="InterPro" id="IPR013098">
    <property type="entry name" value="Ig_I-set"/>
</dbReference>
<name>A0A1B6M011_9HEMI</name>
<keyword evidence="1" id="KW-1133">Transmembrane helix</keyword>
<accession>A0A1B6M011</accession>
<keyword evidence="1" id="KW-0472">Membrane</keyword>
<evidence type="ECO:0000259" key="2">
    <source>
        <dbReference type="Pfam" id="PF07679"/>
    </source>
</evidence>
<feature type="non-terminal residue" evidence="3">
    <location>
        <position position="1"/>
    </location>
</feature>
<dbReference type="AlphaFoldDB" id="A0A1B6M011"/>
<dbReference type="SUPFAM" id="SSF48726">
    <property type="entry name" value="Immunoglobulin"/>
    <property type="match status" value="1"/>
</dbReference>
<protein>
    <recommendedName>
        <fullName evidence="2">Immunoglobulin I-set domain-containing protein</fullName>
    </recommendedName>
</protein>
<dbReference type="Pfam" id="PF07679">
    <property type="entry name" value="I-set"/>
    <property type="match status" value="1"/>
</dbReference>
<feature type="domain" description="Immunoglobulin I-set" evidence="2">
    <location>
        <begin position="28"/>
        <end position="111"/>
    </location>
</feature>
<dbReference type="InterPro" id="IPR036179">
    <property type="entry name" value="Ig-like_dom_sf"/>
</dbReference>
<dbReference type="InterPro" id="IPR013783">
    <property type="entry name" value="Ig-like_fold"/>
</dbReference>
<keyword evidence="1" id="KW-0812">Transmembrane</keyword>
<gene>
    <name evidence="3" type="ORF">g.19087</name>
</gene>
<sequence length="263" mass="28965">PEEATYQISVNYPPKKSEHAFEHFGLVEGVQGRVPIVIEANPQPRITWVIGGDHIYEDSAIGRYTVKPTIAKGPGQFETVLLIDALTKEDTDKQYRITAHNTLGEEEYRVSISTSPKPKVLEMGAGLIIIIVVSTALIFIILGGIFYARAKGKFCFAGADYPKITGESSDTESTENTNDRRLKLSFVSVFTKKRDKVAADTKMLKNITVNDEKGENAEPLDPVESVVYAELDLTAHSAGPAVVVRGDDDKTEYAEIIHTQTHK</sequence>
<evidence type="ECO:0000313" key="3">
    <source>
        <dbReference type="EMBL" id="JAT29277.1"/>
    </source>
</evidence>
<feature type="transmembrane region" description="Helical" evidence="1">
    <location>
        <begin position="123"/>
        <end position="148"/>
    </location>
</feature>
<organism evidence="3">
    <name type="scientific">Graphocephala atropunctata</name>
    <dbReference type="NCBI Taxonomy" id="36148"/>
    <lineage>
        <taxon>Eukaryota</taxon>
        <taxon>Metazoa</taxon>
        <taxon>Ecdysozoa</taxon>
        <taxon>Arthropoda</taxon>
        <taxon>Hexapoda</taxon>
        <taxon>Insecta</taxon>
        <taxon>Pterygota</taxon>
        <taxon>Neoptera</taxon>
        <taxon>Paraneoptera</taxon>
        <taxon>Hemiptera</taxon>
        <taxon>Auchenorrhyncha</taxon>
        <taxon>Membracoidea</taxon>
        <taxon>Cicadellidae</taxon>
        <taxon>Cicadellinae</taxon>
        <taxon>Cicadellini</taxon>
        <taxon>Graphocephala</taxon>
    </lineage>
</organism>
<dbReference type="EMBL" id="GEBQ01010700">
    <property type="protein sequence ID" value="JAT29277.1"/>
    <property type="molecule type" value="Transcribed_RNA"/>
</dbReference>
<dbReference type="Gene3D" id="2.60.40.10">
    <property type="entry name" value="Immunoglobulins"/>
    <property type="match status" value="1"/>
</dbReference>
<reference evidence="3" key="1">
    <citation type="submission" date="2015-11" db="EMBL/GenBank/DDBJ databases">
        <title>De novo transcriptome assembly of four potential Pierce s Disease insect vectors from Arizona vineyards.</title>
        <authorList>
            <person name="Tassone E.E."/>
        </authorList>
    </citation>
    <scope>NUCLEOTIDE SEQUENCE</scope>
</reference>
<proteinExistence type="predicted"/>
<evidence type="ECO:0000256" key="1">
    <source>
        <dbReference type="SAM" id="Phobius"/>
    </source>
</evidence>